<keyword evidence="6 9" id="KW-0238">DNA-binding</keyword>
<reference evidence="12" key="1">
    <citation type="submission" date="2021-10" db="EMBL/GenBank/DDBJ databases">
        <title>Tropical sea cucumber genome reveals ecological adaptation and Cuvierian tubules defense mechanism.</title>
        <authorList>
            <person name="Chen T."/>
        </authorList>
    </citation>
    <scope>NUCLEOTIDE SEQUENCE</scope>
    <source>
        <strain evidence="12">Nanhai2018</strain>
        <tissue evidence="12">Muscle</tissue>
    </source>
</reference>
<keyword evidence="3" id="KW-0217">Developmental protein</keyword>
<feature type="domain" description="Fork-head" evidence="11">
    <location>
        <begin position="87"/>
        <end position="181"/>
    </location>
</feature>
<evidence type="ECO:0000256" key="7">
    <source>
        <dbReference type="ARBA" id="ARBA00023163"/>
    </source>
</evidence>
<dbReference type="FunFam" id="1.10.10.10:FF:000032">
    <property type="entry name" value="Forkhead box protein O4"/>
    <property type="match status" value="1"/>
</dbReference>
<evidence type="ECO:0000256" key="10">
    <source>
        <dbReference type="SAM" id="MobiDB-lite"/>
    </source>
</evidence>
<dbReference type="AlphaFoldDB" id="A0A9Q0YUF4"/>
<feature type="DNA-binding region" description="Fork-head" evidence="9">
    <location>
        <begin position="87"/>
        <end position="181"/>
    </location>
</feature>
<dbReference type="GO" id="GO:0005737">
    <property type="term" value="C:cytoplasm"/>
    <property type="evidence" value="ECO:0007669"/>
    <property type="project" value="UniProtKB-SubCell"/>
</dbReference>
<dbReference type="EMBL" id="JAIZAY010000016">
    <property type="protein sequence ID" value="KAJ8026986.1"/>
    <property type="molecule type" value="Genomic_DNA"/>
</dbReference>
<evidence type="ECO:0000256" key="5">
    <source>
        <dbReference type="ARBA" id="ARBA00023015"/>
    </source>
</evidence>
<evidence type="ECO:0000256" key="8">
    <source>
        <dbReference type="ARBA" id="ARBA00023242"/>
    </source>
</evidence>
<dbReference type="Pfam" id="PF00250">
    <property type="entry name" value="Forkhead"/>
    <property type="match status" value="1"/>
</dbReference>
<dbReference type="GO" id="GO:0000981">
    <property type="term" value="F:DNA-binding transcription factor activity, RNA polymerase II-specific"/>
    <property type="evidence" value="ECO:0007669"/>
    <property type="project" value="TreeGrafter"/>
</dbReference>
<keyword evidence="5" id="KW-0805">Transcription regulation</keyword>
<evidence type="ECO:0000256" key="4">
    <source>
        <dbReference type="ARBA" id="ARBA00022490"/>
    </source>
</evidence>
<feature type="compositionally biased region" description="Polar residues" evidence="10">
    <location>
        <begin position="328"/>
        <end position="345"/>
    </location>
</feature>
<protein>
    <submittedName>
        <fullName evidence="12">Forkhead box protein O</fullName>
    </submittedName>
</protein>
<feature type="compositionally biased region" description="Low complexity" evidence="10">
    <location>
        <begin position="34"/>
        <end position="57"/>
    </location>
</feature>
<dbReference type="SUPFAM" id="SSF46785">
    <property type="entry name" value="Winged helix' DNA-binding domain"/>
    <property type="match status" value="1"/>
</dbReference>
<feature type="compositionally biased region" description="Polar residues" evidence="10">
    <location>
        <begin position="363"/>
        <end position="387"/>
    </location>
</feature>
<dbReference type="InterPro" id="IPR036388">
    <property type="entry name" value="WH-like_DNA-bd_sf"/>
</dbReference>
<evidence type="ECO:0000256" key="1">
    <source>
        <dbReference type="ARBA" id="ARBA00004123"/>
    </source>
</evidence>
<keyword evidence="13" id="KW-1185">Reference proteome</keyword>
<comment type="subcellular location">
    <subcellularLocation>
        <location evidence="2">Cytoplasm</location>
    </subcellularLocation>
    <subcellularLocation>
        <location evidence="1 9">Nucleus</location>
    </subcellularLocation>
</comment>
<dbReference type="CDD" id="cd20061">
    <property type="entry name" value="FH_FOXO3"/>
    <property type="match status" value="1"/>
</dbReference>
<proteinExistence type="predicted"/>
<evidence type="ECO:0000256" key="2">
    <source>
        <dbReference type="ARBA" id="ARBA00004496"/>
    </source>
</evidence>
<dbReference type="PRINTS" id="PR00053">
    <property type="entry name" value="FORKHEAD"/>
</dbReference>
<dbReference type="InterPro" id="IPR036390">
    <property type="entry name" value="WH_DNA-bd_sf"/>
</dbReference>
<feature type="compositionally biased region" description="Low complexity" evidence="10">
    <location>
        <begin position="347"/>
        <end position="362"/>
    </location>
</feature>
<keyword evidence="8 9" id="KW-0539">Nucleus</keyword>
<gene>
    <name evidence="12" type="ORF">HOLleu_31982</name>
</gene>
<dbReference type="OrthoDB" id="5954824at2759"/>
<feature type="compositionally biased region" description="Basic and acidic residues" evidence="10">
    <location>
        <begin position="23"/>
        <end position="32"/>
    </location>
</feature>
<dbReference type="Proteomes" id="UP001152320">
    <property type="component" value="Chromosome 16"/>
</dbReference>
<comment type="caution">
    <text evidence="12">The sequence shown here is derived from an EMBL/GenBank/DDBJ whole genome shotgun (WGS) entry which is preliminary data.</text>
</comment>
<dbReference type="PANTHER" id="PTHR45767">
    <property type="entry name" value="FORKHEAD BOX PROTEIN O"/>
    <property type="match status" value="1"/>
</dbReference>
<sequence>MDDIDADFEPQDRPRSCTWPSLRRPEFLDKKPSQAGADQQAQAAQQAQLPEEAQSQAVASPQITPESKVDLTTPTTQRKNGSRRNAWGNLSYADLITKAIQGAPEQRLTLAQIYEWMVKNVPFFKDKGDSNSSAGWKQNSIRHNLSLHSRFVRVQNEGTGKSSWWMINPDAKPGKNSRRRSSSMDTSNAKWEKKRGRAKKKAEEKAKNCYPNSSPKLEGADDQNSLAFSLSTDFRSRASSNASSCGRLTPIMANELTDMHDSEAPPMSPVPFVDHIGPPHHSFGDSQDSNHTAELTSLAKAMSLNSAMNSPLNPDQMEQLTVPGYHVSPQNNGGHYHSSGTSNGNGYIYSPSSSQYSGSELSPAQNGVQSPFSSYSQPNTPVMSPINQPQPQQQQQCSPINGVSDLNPQYIQQPPGLLSQSANILSQDPIQNRLNVPADSVMMQQAVHNQSMLSSCREQSNMVHRQRFVSPGQHQQVNQSSLALALGMSQQGFTPASLQMSRNIQAYQQQSTQQNLQSQLVPNGPIPNDLVSIEVEPEFDIDMDSFIRNEVNLGDGFNNVNFDNINTGNPTSTANIGTNWVH</sequence>
<evidence type="ECO:0000313" key="12">
    <source>
        <dbReference type="EMBL" id="KAJ8026986.1"/>
    </source>
</evidence>
<evidence type="ECO:0000259" key="11">
    <source>
        <dbReference type="PROSITE" id="PS50039"/>
    </source>
</evidence>
<feature type="region of interest" description="Disordered" evidence="10">
    <location>
        <begin position="323"/>
        <end position="399"/>
    </location>
</feature>
<name>A0A9Q0YUF4_HOLLE</name>
<organism evidence="12 13">
    <name type="scientific">Holothuria leucospilota</name>
    <name type="common">Black long sea cucumber</name>
    <name type="synonym">Mertensiothuria leucospilota</name>
    <dbReference type="NCBI Taxonomy" id="206669"/>
    <lineage>
        <taxon>Eukaryota</taxon>
        <taxon>Metazoa</taxon>
        <taxon>Echinodermata</taxon>
        <taxon>Eleutherozoa</taxon>
        <taxon>Echinozoa</taxon>
        <taxon>Holothuroidea</taxon>
        <taxon>Aspidochirotacea</taxon>
        <taxon>Aspidochirotida</taxon>
        <taxon>Holothuriidae</taxon>
        <taxon>Holothuria</taxon>
    </lineage>
</organism>
<dbReference type="InterPro" id="IPR001766">
    <property type="entry name" value="Fork_head_dom"/>
</dbReference>
<dbReference type="GO" id="GO:0005634">
    <property type="term" value="C:nucleus"/>
    <property type="evidence" value="ECO:0007669"/>
    <property type="project" value="UniProtKB-SubCell"/>
</dbReference>
<evidence type="ECO:0000313" key="13">
    <source>
        <dbReference type="Proteomes" id="UP001152320"/>
    </source>
</evidence>
<evidence type="ECO:0000256" key="9">
    <source>
        <dbReference type="PROSITE-ProRule" id="PRU00089"/>
    </source>
</evidence>
<feature type="region of interest" description="Disordered" evidence="10">
    <location>
        <begin position="1"/>
        <end position="85"/>
    </location>
</feature>
<evidence type="ECO:0000256" key="3">
    <source>
        <dbReference type="ARBA" id="ARBA00022473"/>
    </source>
</evidence>
<keyword evidence="7" id="KW-0804">Transcription</keyword>
<evidence type="ECO:0000256" key="6">
    <source>
        <dbReference type="ARBA" id="ARBA00023125"/>
    </source>
</evidence>
<feature type="region of interest" description="Disordered" evidence="10">
    <location>
        <begin position="163"/>
        <end position="221"/>
    </location>
</feature>
<accession>A0A9Q0YUF4</accession>
<dbReference type="Gene3D" id="1.10.10.10">
    <property type="entry name" value="Winged helix-like DNA-binding domain superfamily/Winged helix DNA-binding domain"/>
    <property type="match status" value="1"/>
</dbReference>
<dbReference type="PANTHER" id="PTHR45767:SF2">
    <property type="entry name" value="FORKHEAD BOX PROTEIN O"/>
    <property type="match status" value="1"/>
</dbReference>
<feature type="compositionally biased region" description="Polar residues" evidence="10">
    <location>
        <begin position="58"/>
        <end position="79"/>
    </location>
</feature>
<dbReference type="GO" id="GO:0000978">
    <property type="term" value="F:RNA polymerase II cis-regulatory region sequence-specific DNA binding"/>
    <property type="evidence" value="ECO:0007669"/>
    <property type="project" value="TreeGrafter"/>
</dbReference>
<dbReference type="PROSITE" id="PS50039">
    <property type="entry name" value="FORK_HEAD_3"/>
    <property type="match status" value="1"/>
</dbReference>
<dbReference type="SMART" id="SM00339">
    <property type="entry name" value="FH"/>
    <property type="match status" value="1"/>
</dbReference>
<keyword evidence="4" id="KW-0963">Cytoplasm</keyword>